<comment type="caution">
    <text evidence="2">The sequence shown here is derived from an EMBL/GenBank/DDBJ whole genome shotgun (WGS) entry which is preliminary data.</text>
</comment>
<dbReference type="InParanoid" id="A0A2R5GY73"/>
<dbReference type="OrthoDB" id="67124at2759"/>
<dbReference type="AlphaFoldDB" id="A0A2R5GY73"/>
<dbReference type="PANTHER" id="PTHR40855:SF1">
    <property type="entry name" value="CLAVAMINATE SYNTHASE-LIKE PROTEIN"/>
    <property type="match status" value="1"/>
</dbReference>
<dbReference type="EMBL" id="BEYU01000135">
    <property type="protein sequence ID" value="GBG32924.1"/>
    <property type="molecule type" value="Genomic_DNA"/>
</dbReference>
<sequence>MRACGVLCVAVLAGAVALGEGNVATRVALADLEREGAAVEAMMESLRHSGVVQVAEVPGLAQARAEALALNVACGEVSQAAVGSASYDGTHRRSLGTVPGEGFAHGVPSEVCERFDKASTALREATSRAARAFANKLGMHLPRASFLATAEDEDAYETVDAIVRDSQQLEHFHAYNRAEDNEDDMMTVDLHMDQGMFIAFTPALMYEMDKGLSGNKAGSFLIELPGGRLEEVDFADNGDVIVFMLGDGVNQYVNPALENAGHAPLRATPHAMQMPSDGSNAWRSWYGRMYLPPAHAINSDYDVPFGEMRKRSIEAGLKGDAEGMAMGCSGDLFARELHESTCEAGALFCWHRCMNLTDYDVSDEICEAEDLELACADPEGNLWASYSPHNGQVAPRCVNVTEDSVYLTYAPTTEGPTAEPSPASTLSQGVALVLGAVALALF</sequence>
<keyword evidence="1" id="KW-0732">Signal</keyword>
<feature type="chain" id="PRO_5015308051" evidence="1">
    <location>
        <begin position="20"/>
        <end position="442"/>
    </location>
</feature>
<evidence type="ECO:0000313" key="3">
    <source>
        <dbReference type="Proteomes" id="UP000241890"/>
    </source>
</evidence>
<evidence type="ECO:0000256" key="1">
    <source>
        <dbReference type="SAM" id="SignalP"/>
    </source>
</evidence>
<reference evidence="2 3" key="1">
    <citation type="submission" date="2017-12" db="EMBL/GenBank/DDBJ databases">
        <title>Sequencing, de novo assembly and annotation of complete genome of a new Thraustochytrid species, strain FCC1311.</title>
        <authorList>
            <person name="Sedici K."/>
            <person name="Godart F."/>
            <person name="Aiese Cigliano R."/>
            <person name="Sanseverino W."/>
            <person name="Barakat M."/>
            <person name="Ortet P."/>
            <person name="Marechal E."/>
            <person name="Cagnac O."/>
            <person name="Amato A."/>
        </authorList>
    </citation>
    <scope>NUCLEOTIDE SEQUENCE [LARGE SCALE GENOMIC DNA]</scope>
</reference>
<organism evidence="2 3">
    <name type="scientific">Hondaea fermentalgiana</name>
    <dbReference type="NCBI Taxonomy" id="2315210"/>
    <lineage>
        <taxon>Eukaryota</taxon>
        <taxon>Sar</taxon>
        <taxon>Stramenopiles</taxon>
        <taxon>Bigyra</taxon>
        <taxon>Labyrinthulomycetes</taxon>
        <taxon>Thraustochytrida</taxon>
        <taxon>Thraustochytriidae</taxon>
        <taxon>Hondaea</taxon>
    </lineage>
</organism>
<name>A0A2R5GY73_9STRA</name>
<proteinExistence type="predicted"/>
<evidence type="ECO:0000313" key="2">
    <source>
        <dbReference type="EMBL" id="GBG32924.1"/>
    </source>
</evidence>
<keyword evidence="3" id="KW-1185">Reference proteome</keyword>
<gene>
    <name evidence="2" type="ORF">FCC1311_091502</name>
</gene>
<dbReference type="Proteomes" id="UP000241890">
    <property type="component" value="Unassembled WGS sequence"/>
</dbReference>
<protein>
    <submittedName>
        <fullName evidence="2">Uncharacterized protein</fullName>
    </submittedName>
</protein>
<feature type="signal peptide" evidence="1">
    <location>
        <begin position="1"/>
        <end position="19"/>
    </location>
</feature>
<accession>A0A2R5GY73</accession>
<dbReference type="PANTHER" id="PTHR40855">
    <property type="entry name" value="DIOX_N DOMAIN-CONTAINING PROTEIN"/>
    <property type="match status" value="1"/>
</dbReference>